<name>E4X2H5_OIKDI</name>
<evidence type="ECO:0008006" key="5">
    <source>
        <dbReference type="Google" id="ProtNLM"/>
    </source>
</evidence>
<dbReference type="AlphaFoldDB" id="E4X2H5"/>
<organism evidence="2">
    <name type="scientific">Oikopleura dioica</name>
    <name type="common">Tunicate</name>
    <dbReference type="NCBI Taxonomy" id="34765"/>
    <lineage>
        <taxon>Eukaryota</taxon>
        <taxon>Metazoa</taxon>
        <taxon>Chordata</taxon>
        <taxon>Tunicata</taxon>
        <taxon>Appendicularia</taxon>
        <taxon>Copelata</taxon>
        <taxon>Oikopleuridae</taxon>
        <taxon>Oikopleura</taxon>
    </lineage>
</organism>
<dbReference type="EMBL" id="FN653381">
    <property type="protein sequence ID" value="CBY14934.1"/>
    <property type="molecule type" value="Genomic_DNA"/>
</dbReference>
<gene>
    <name evidence="3" type="ORF">GSOID_T00010029001</name>
    <name evidence="2" type="ORF">GSOID_T00017069001</name>
</gene>
<sequence>MNIFQLFFLIYSTHGLSVKVNRCYNCSETRDQTGTTLAGSNCFEPQPESLVSCSGLCLDEMSFDWAINGRQIIKLERFCAGSTWQEASCESGEAAGGKYKDCKKYCDGDACNNDLSVGMIGKSLPLESRSCLVCANDDDGKMESKSCQDAENIEAEKCPLYLSEGCFTAFSALSIDAFELVENNGAHTEEFHRGCSAFVLESDFESISREWYNGQFAKARREFCDETSCNDKFIDIYL</sequence>
<dbReference type="EMBL" id="FN653022">
    <property type="protein sequence ID" value="CBY07392.1"/>
    <property type="molecule type" value="Genomic_DNA"/>
</dbReference>
<keyword evidence="1" id="KW-0732">Signal</keyword>
<keyword evidence="4" id="KW-1185">Reference proteome</keyword>
<evidence type="ECO:0000313" key="3">
    <source>
        <dbReference type="EMBL" id="CBY14934.1"/>
    </source>
</evidence>
<evidence type="ECO:0000313" key="2">
    <source>
        <dbReference type="EMBL" id="CBY07392.1"/>
    </source>
</evidence>
<dbReference type="Proteomes" id="UP000001307">
    <property type="component" value="Unassembled WGS sequence"/>
</dbReference>
<feature type="signal peptide" evidence="1">
    <location>
        <begin position="1"/>
        <end position="15"/>
    </location>
</feature>
<dbReference type="OrthoDB" id="10123812at2759"/>
<evidence type="ECO:0000256" key="1">
    <source>
        <dbReference type="SAM" id="SignalP"/>
    </source>
</evidence>
<feature type="chain" id="PRO_5011938269" description="Protein quiver" evidence="1">
    <location>
        <begin position="16"/>
        <end position="238"/>
    </location>
</feature>
<proteinExistence type="predicted"/>
<accession>E4X2H5</accession>
<dbReference type="InParanoid" id="E4X2H5"/>
<reference evidence="2" key="1">
    <citation type="journal article" date="2010" name="Science">
        <title>Plasticity of animal genome architecture unmasked by rapid evolution of a pelagic tunicate.</title>
        <authorList>
            <person name="Denoeud F."/>
            <person name="Henriet S."/>
            <person name="Mungpakdee S."/>
            <person name="Aury J.M."/>
            <person name="Da Silva C."/>
            <person name="Brinkmann H."/>
            <person name="Mikhaleva J."/>
            <person name="Olsen L.C."/>
            <person name="Jubin C."/>
            <person name="Canestro C."/>
            <person name="Bouquet J.M."/>
            <person name="Danks G."/>
            <person name="Poulain J."/>
            <person name="Campsteijn C."/>
            <person name="Adamski M."/>
            <person name="Cross I."/>
            <person name="Yadetie F."/>
            <person name="Muffato M."/>
            <person name="Louis A."/>
            <person name="Butcher S."/>
            <person name="Tsagkogeorga G."/>
            <person name="Konrad A."/>
            <person name="Singh S."/>
            <person name="Jensen M.F."/>
            <person name="Cong E.H."/>
            <person name="Eikeseth-Otteraa H."/>
            <person name="Noel B."/>
            <person name="Anthouard V."/>
            <person name="Porcel B.M."/>
            <person name="Kachouri-Lafond R."/>
            <person name="Nishino A."/>
            <person name="Ugolini M."/>
            <person name="Chourrout P."/>
            <person name="Nishida H."/>
            <person name="Aasland R."/>
            <person name="Huzurbazar S."/>
            <person name="Westhof E."/>
            <person name="Delsuc F."/>
            <person name="Lehrach H."/>
            <person name="Reinhardt R."/>
            <person name="Weissenbach J."/>
            <person name="Roy S.W."/>
            <person name="Artiguenave F."/>
            <person name="Postlethwait J.H."/>
            <person name="Manak J.R."/>
            <person name="Thompson E.M."/>
            <person name="Jaillon O."/>
            <person name="Du Pasquier L."/>
            <person name="Boudinot P."/>
            <person name="Liberles D.A."/>
            <person name="Volff J.N."/>
            <person name="Philippe H."/>
            <person name="Lenhard B."/>
            <person name="Roest Crollius H."/>
            <person name="Wincker P."/>
            <person name="Chourrout D."/>
        </authorList>
    </citation>
    <scope>NUCLEOTIDE SEQUENCE [LARGE SCALE GENOMIC DNA]</scope>
</reference>
<protein>
    <recommendedName>
        <fullName evidence="5">Protein quiver</fullName>
    </recommendedName>
</protein>
<evidence type="ECO:0000313" key="4">
    <source>
        <dbReference type="Proteomes" id="UP000001307"/>
    </source>
</evidence>